<evidence type="ECO:0000256" key="3">
    <source>
        <dbReference type="ARBA" id="ARBA00006728"/>
    </source>
</evidence>
<evidence type="ECO:0000256" key="2">
    <source>
        <dbReference type="ARBA" id="ARBA00004123"/>
    </source>
</evidence>
<proteinExistence type="inferred from homology"/>
<dbReference type="Pfam" id="PF02309">
    <property type="entry name" value="AUX_IAA"/>
    <property type="match status" value="1"/>
</dbReference>
<evidence type="ECO:0000256" key="4">
    <source>
        <dbReference type="ARBA" id="ARBA00011726"/>
    </source>
</evidence>
<evidence type="ECO:0000256" key="6">
    <source>
        <dbReference type="ARBA" id="ARBA00023015"/>
    </source>
</evidence>
<evidence type="ECO:0000256" key="7">
    <source>
        <dbReference type="ARBA" id="ARBA00023163"/>
    </source>
</evidence>
<evidence type="ECO:0000313" key="14">
    <source>
        <dbReference type="Proteomes" id="UP001151287"/>
    </source>
</evidence>
<keyword evidence="14" id="KW-1185">Reference proteome</keyword>
<evidence type="ECO:0000256" key="5">
    <source>
        <dbReference type="ARBA" id="ARBA00022491"/>
    </source>
</evidence>
<comment type="subunit">
    <text evidence="4 10">Homodimers and heterodimers.</text>
</comment>
<evidence type="ECO:0000259" key="12">
    <source>
        <dbReference type="PROSITE" id="PS51745"/>
    </source>
</evidence>
<comment type="similarity">
    <text evidence="3 10">Belongs to the Aux/IAA family.</text>
</comment>
<dbReference type="InterPro" id="IPR033389">
    <property type="entry name" value="AUX/IAA_dom"/>
</dbReference>
<sequence length="327" mass="37073">MEEESKKKDTYPKLLHLIPNEREWKLRLNPKIGNQTKLLDQEERKLELKLGLPGEDVERIEEKPSLHSLSRSLNALNPSSSLSHGAKRGFSDAIKSNSQVYNARMGKELSLGTTAEREKNTQCQDKEANNSRPPAAAQSRNAPTPVVGWPPIRSFRKNIASSSKQLAEPQNHETGANPKANTKKGNFVKINMDGIPIGRKVDLSAYDSYEKLCSAIKELFKGLLEVQKDSSKNEDSENREPEEDEIFSCLLDGSGEYTLVYEDSEDDRVLASDVPWRLFISSAKRLRVLKSSELSQLPVCNSFIIWKNNCIFMMPLYQYWSTYICFI</sequence>
<reference evidence="13" key="1">
    <citation type="journal article" date="2022" name="Cell">
        <title>Repeat-based holocentromeres influence genome architecture and karyotype evolution.</title>
        <authorList>
            <person name="Hofstatter P.G."/>
            <person name="Thangavel G."/>
            <person name="Lux T."/>
            <person name="Neumann P."/>
            <person name="Vondrak T."/>
            <person name="Novak P."/>
            <person name="Zhang M."/>
            <person name="Costa L."/>
            <person name="Castellani M."/>
            <person name="Scott A."/>
            <person name="Toegelov H."/>
            <person name="Fuchs J."/>
            <person name="Mata-Sucre Y."/>
            <person name="Dias Y."/>
            <person name="Vanzela A.L.L."/>
            <person name="Huettel B."/>
            <person name="Almeida C.C.S."/>
            <person name="Simkova H."/>
            <person name="Souza G."/>
            <person name="Pedrosa-Harand A."/>
            <person name="Macas J."/>
            <person name="Mayer K.F.X."/>
            <person name="Houben A."/>
            <person name="Marques A."/>
        </authorList>
    </citation>
    <scope>NUCLEOTIDE SEQUENCE</scope>
    <source>
        <strain evidence="13">RhyBre1mFocal</strain>
    </source>
</reference>
<evidence type="ECO:0000256" key="10">
    <source>
        <dbReference type="RuleBase" id="RU004549"/>
    </source>
</evidence>
<evidence type="ECO:0000256" key="9">
    <source>
        <dbReference type="ARBA" id="ARBA00023294"/>
    </source>
</evidence>
<dbReference type="PANTHER" id="PTHR31734">
    <property type="entry name" value="AUXIN-RESPONSIVE PROTEIN IAA17"/>
    <property type="match status" value="1"/>
</dbReference>
<dbReference type="PANTHER" id="PTHR31734:SF2">
    <property type="entry name" value="AUXIN-RESPONSIVE PROTEIN IAA26"/>
    <property type="match status" value="1"/>
</dbReference>
<dbReference type="PROSITE" id="PS51745">
    <property type="entry name" value="PB1"/>
    <property type="match status" value="1"/>
</dbReference>
<dbReference type="OrthoDB" id="615826at2759"/>
<feature type="domain" description="PB1" evidence="12">
    <location>
        <begin position="185"/>
        <end position="291"/>
    </location>
</feature>
<dbReference type="AlphaFoldDB" id="A0A9Q0C6B4"/>
<evidence type="ECO:0000256" key="8">
    <source>
        <dbReference type="ARBA" id="ARBA00023242"/>
    </source>
</evidence>
<protein>
    <recommendedName>
        <fullName evidence="10">Auxin-responsive protein</fullName>
    </recommendedName>
</protein>
<comment type="function">
    <text evidence="1 10">Aux/IAA proteins are short-lived transcriptional factors that function as repressors of early auxin response genes at low auxin concentrations.</text>
</comment>
<comment type="subcellular location">
    <subcellularLocation>
        <location evidence="2 10">Nucleus</location>
    </subcellularLocation>
</comment>
<name>A0A9Q0C6B4_9POAL</name>
<dbReference type="InterPro" id="IPR053793">
    <property type="entry name" value="PB1-like"/>
</dbReference>
<keyword evidence="5 10" id="KW-0678">Repressor</keyword>
<dbReference type="GO" id="GO:0009734">
    <property type="term" value="P:auxin-activated signaling pathway"/>
    <property type="evidence" value="ECO:0007669"/>
    <property type="project" value="UniProtKB-UniRule"/>
</dbReference>
<dbReference type="InterPro" id="IPR003311">
    <property type="entry name" value="AUX_IAA"/>
</dbReference>
<keyword evidence="6 10" id="KW-0805">Transcription regulation</keyword>
<accession>A0A9Q0C6B4</accession>
<keyword evidence="8 10" id="KW-0539">Nucleus</keyword>
<dbReference type="GO" id="GO:0005634">
    <property type="term" value="C:nucleus"/>
    <property type="evidence" value="ECO:0007669"/>
    <property type="project" value="UniProtKB-SubCell"/>
</dbReference>
<evidence type="ECO:0000256" key="1">
    <source>
        <dbReference type="ARBA" id="ARBA00002159"/>
    </source>
</evidence>
<gene>
    <name evidence="13" type="ORF">LUZ63_019471</name>
</gene>
<dbReference type="GO" id="GO:0006355">
    <property type="term" value="P:regulation of DNA-templated transcription"/>
    <property type="evidence" value="ECO:0007669"/>
    <property type="project" value="InterPro"/>
</dbReference>
<comment type="caution">
    <text evidence="13">The sequence shown here is derived from an EMBL/GenBank/DDBJ whole genome shotgun (WGS) entry which is preliminary data.</text>
</comment>
<evidence type="ECO:0000256" key="11">
    <source>
        <dbReference type="SAM" id="MobiDB-lite"/>
    </source>
</evidence>
<feature type="region of interest" description="Disordered" evidence="11">
    <location>
        <begin position="108"/>
        <end position="184"/>
    </location>
</feature>
<dbReference type="Gene3D" id="3.10.20.90">
    <property type="entry name" value="Phosphatidylinositol 3-kinase Catalytic Subunit, Chain A, domain 1"/>
    <property type="match status" value="1"/>
</dbReference>
<evidence type="ECO:0000313" key="13">
    <source>
        <dbReference type="EMBL" id="KAJ1688081.1"/>
    </source>
</evidence>
<dbReference type="Proteomes" id="UP001151287">
    <property type="component" value="Unassembled WGS sequence"/>
</dbReference>
<keyword evidence="7 10" id="KW-0804">Transcription</keyword>
<organism evidence="13 14">
    <name type="scientific">Rhynchospora breviuscula</name>
    <dbReference type="NCBI Taxonomy" id="2022672"/>
    <lineage>
        <taxon>Eukaryota</taxon>
        <taxon>Viridiplantae</taxon>
        <taxon>Streptophyta</taxon>
        <taxon>Embryophyta</taxon>
        <taxon>Tracheophyta</taxon>
        <taxon>Spermatophyta</taxon>
        <taxon>Magnoliopsida</taxon>
        <taxon>Liliopsida</taxon>
        <taxon>Poales</taxon>
        <taxon>Cyperaceae</taxon>
        <taxon>Cyperoideae</taxon>
        <taxon>Rhynchosporeae</taxon>
        <taxon>Rhynchospora</taxon>
    </lineage>
</organism>
<feature type="compositionally biased region" description="Basic and acidic residues" evidence="11">
    <location>
        <begin position="115"/>
        <end position="129"/>
    </location>
</feature>
<keyword evidence="9 10" id="KW-0927">Auxin signaling pathway</keyword>
<dbReference type="SUPFAM" id="SSF54277">
    <property type="entry name" value="CAD &amp; PB1 domains"/>
    <property type="match status" value="1"/>
</dbReference>
<dbReference type="EMBL" id="JAMQYH010000005">
    <property type="protein sequence ID" value="KAJ1688081.1"/>
    <property type="molecule type" value="Genomic_DNA"/>
</dbReference>
<dbReference type="FunFam" id="3.10.20.90:FF:000225">
    <property type="entry name" value="Auxin-responsive protein"/>
    <property type="match status" value="1"/>
</dbReference>